<dbReference type="EC" id="1.3.98.3" evidence="14"/>
<dbReference type="InterPro" id="IPR007197">
    <property type="entry name" value="rSAM"/>
</dbReference>
<keyword evidence="7 14" id="KW-0949">S-adenosyl-L-methionine</keyword>
<evidence type="ECO:0000259" key="15">
    <source>
        <dbReference type="PROSITE" id="PS51918"/>
    </source>
</evidence>
<dbReference type="InterPro" id="IPR006638">
    <property type="entry name" value="Elp3/MiaA/NifB-like_rSAM"/>
</dbReference>
<evidence type="ECO:0000256" key="13">
    <source>
        <dbReference type="ARBA" id="ARBA00048321"/>
    </source>
</evidence>
<evidence type="ECO:0000256" key="12">
    <source>
        <dbReference type="ARBA" id="ARBA00023244"/>
    </source>
</evidence>
<dbReference type="InterPro" id="IPR004558">
    <property type="entry name" value="Coprogen_oxidase_HemN"/>
</dbReference>
<evidence type="ECO:0000256" key="7">
    <source>
        <dbReference type="ARBA" id="ARBA00022691"/>
    </source>
</evidence>
<dbReference type="InterPro" id="IPR013785">
    <property type="entry name" value="Aldolase_TIM"/>
</dbReference>
<keyword evidence="12 14" id="KW-0627">Porphyrin biosynthesis</keyword>
<evidence type="ECO:0000256" key="5">
    <source>
        <dbReference type="ARBA" id="ARBA00022485"/>
    </source>
</evidence>
<evidence type="ECO:0000256" key="11">
    <source>
        <dbReference type="ARBA" id="ARBA00023014"/>
    </source>
</evidence>
<dbReference type="Gene3D" id="1.10.10.920">
    <property type="match status" value="1"/>
</dbReference>
<comment type="subcellular location">
    <subcellularLocation>
        <location evidence="1 14">Cytoplasm</location>
    </subcellularLocation>
</comment>
<name>A0ABR7X193_9SPHI</name>
<sequence>MQAPQYLIDKYNVAAPRYTSYPTVPYWDKDVFDKKAWEQSVKFSFDETNTANGISLYVHLPFCESLCTYCGCNTRITKNHTVEQPYIKAVLLEWAMYRKVFKATPVIRELHLGGGTPTFFSPEHLKALVDGILSGSEIHPEAEFSFEAHPGNTTEEHLKVLYQLGFRRLSLGIQDFDPHVQFIINRIQSFEQVKTVTEQARAIGYTSINFDLIYGLPRQTITGLHDTITLVSQLMPDRIAFYSYAHVPWIKPGQRRFTEKDLPDANNKRALYELGRLLFTNLGYHEIGMDHFALPTDSLYNAGCEGKLHRNFMGYTHQYTQLMVGLGVSSISDTWYAFAQNVKNVEEYTALVNAGELPVFKGHFLTPDDLIIRKHILNIMCRGNTSWNHHLQPCIPLLEGLERMEAIADDGLVELDSHSLTVTPLGKRFLRNVCMALDARLWADKPATQLFSMAV</sequence>
<evidence type="ECO:0000256" key="14">
    <source>
        <dbReference type="PIRNR" id="PIRNR000167"/>
    </source>
</evidence>
<dbReference type="SFLD" id="SFLDS00029">
    <property type="entry name" value="Radical_SAM"/>
    <property type="match status" value="1"/>
</dbReference>
<feature type="domain" description="Radical SAM core" evidence="15">
    <location>
        <begin position="48"/>
        <end position="285"/>
    </location>
</feature>
<dbReference type="Pfam" id="PF04055">
    <property type="entry name" value="Radical_SAM"/>
    <property type="match status" value="1"/>
</dbReference>
<keyword evidence="9 14" id="KW-0560">Oxidoreductase</keyword>
<dbReference type="GO" id="GO:0051989">
    <property type="term" value="F:coproporphyrinogen dehydrogenase activity"/>
    <property type="evidence" value="ECO:0007669"/>
    <property type="project" value="UniProtKB-EC"/>
</dbReference>
<evidence type="ECO:0000313" key="16">
    <source>
        <dbReference type="EMBL" id="MBD1384371.1"/>
    </source>
</evidence>
<keyword evidence="17" id="KW-1185">Reference proteome</keyword>
<keyword evidence="6 14" id="KW-0963">Cytoplasm</keyword>
<evidence type="ECO:0000256" key="10">
    <source>
        <dbReference type="ARBA" id="ARBA00023004"/>
    </source>
</evidence>
<accession>A0ABR7X193</accession>
<comment type="catalytic activity">
    <reaction evidence="13 14">
        <text>coproporphyrinogen III + 2 S-adenosyl-L-methionine = protoporphyrinogen IX + 2 5'-deoxyadenosine + 2 L-methionine + 2 CO2</text>
        <dbReference type="Rhea" id="RHEA:15425"/>
        <dbReference type="ChEBI" id="CHEBI:16526"/>
        <dbReference type="ChEBI" id="CHEBI:17319"/>
        <dbReference type="ChEBI" id="CHEBI:57307"/>
        <dbReference type="ChEBI" id="CHEBI:57309"/>
        <dbReference type="ChEBI" id="CHEBI:57844"/>
        <dbReference type="ChEBI" id="CHEBI:59789"/>
        <dbReference type="EC" id="1.3.98.3"/>
    </reaction>
</comment>
<comment type="similarity">
    <text evidence="3 14">Belongs to the anaerobic coproporphyrinogen-III oxidase family.</text>
</comment>
<dbReference type="InterPro" id="IPR034505">
    <property type="entry name" value="Coproporphyrinogen-III_oxidase"/>
</dbReference>
<dbReference type="NCBIfam" id="TIGR00538">
    <property type="entry name" value="hemN"/>
    <property type="match status" value="1"/>
</dbReference>
<evidence type="ECO:0000256" key="1">
    <source>
        <dbReference type="ARBA" id="ARBA00004496"/>
    </source>
</evidence>
<keyword evidence="11 14" id="KW-0411">Iron-sulfur</keyword>
<evidence type="ECO:0000256" key="6">
    <source>
        <dbReference type="ARBA" id="ARBA00022490"/>
    </source>
</evidence>
<gene>
    <name evidence="16" type="primary">hemN</name>
    <name evidence="16" type="ORF">IDJ75_03705</name>
</gene>
<evidence type="ECO:0000313" key="17">
    <source>
        <dbReference type="Proteomes" id="UP000618754"/>
    </source>
</evidence>
<comment type="caution">
    <text evidence="16">The sequence shown here is derived from an EMBL/GenBank/DDBJ whole genome shotgun (WGS) entry which is preliminary data.</text>
</comment>
<organism evidence="16 17">
    <name type="scientific">Mucilaginibacter rigui</name>
    <dbReference type="NCBI Taxonomy" id="534635"/>
    <lineage>
        <taxon>Bacteria</taxon>
        <taxon>Pseudomonadati</taxon>
        <taxon>Bacteroidota</taxon>
        <taxon>Sphingobacteriia</taxon>
        <taxon>Sphingobacteriales</taxon>
        <taxon>Sphingobacteriaceae</taxon>
        <taxon>Mucilaginibacter</taxon>
    </lineage>
</organism>
<dbReference type="Proteomes" id="UP000618754">
    <property type="component" value="Unassembled WGS sequence"/>
</dbReference>
<evidence type="ECO:0000256" key="4">
    <source>
        <dbReference type="ARBA" id="ARBA00011245"/>
    </source>
</evidence>
<dbReference type="PIRSF" id="PIRSF000167">
    <property type="entry name" value="HemN"/>
    <property type="match status" value="1"/>
</dbReference>
<proteinExistence type="inferred from homology"/>
<dbReference type="PANTHER" id="PTHR13932">
    <property type="entry name" value="COPROPORPHYRINIGEN III OXIDASE"/>
    <property type="match status" value="1"/>
</dbReference>
<comment type="cofactor">
    <cofactor evidence="14">
        <name>[4Fe-4S] cluster</name>
        <dbReference type="ChEBI" id="CHEBI:49883"/>
    </cofactor>
    <text evidence="14">Binds 1 [4Fe-4S] cluster. The cluster is coordinated with 3 cysteines and an exchangeable S-adenosyl-L-methionine.</text>
</comment>
<protein>
    <recommendedName>
        <fullName evidence="14">Coproporphyrinogen-III oxidase</fullName>
        <ecNumber evidence="14">1.3.98.3</ecNumber>
    </recommendedName>
</protein>
<keyword evidence="8 14" id="KW-0479">Metal-binding</keyword>
<evidence type="ECO:0000256" key="8">
    <source>
        <dbReference type="ARBA" id="ARBA00022723"/>
    </source>
</evidence>
<reference evidence="16 17" key="1">
    <citation type="submission" date="2020-09" db="EMBL/GenBank/DDBJ databases">
        <title>Novel species of Mucilaginibacter isolated from a glacier on the Tibetan Plateau.</title>
        <authorList>
            <person name="Liu Q."/>
            <person name="Xin Y.-H."/>
        </authorList>
    </citation>
    <scope>NUCLEOTIDE SEQUENCE [LARGE SCALE GENOMIC DNA]</scope>
    <source>
        <strain evidence="16 17">CGMCC 1.13878</strain>
    </source>
</reference>
<dbReference type="SUPFAM" id="SSF102114">
    <property type="entry name" value="Radical SAM enzymes"/>
    <property type="match status" value="1"/>
</dbReference>
<comment type="subunit">
    <text evidence="4">Monomer.</text>
</comment>
<dbReference type="RefSeq" id="WP_191174250.1">
    <property type="nucleotide sequence ID" value="NZ_JACWMW010000001.1"/>
</dbReference>
<keyword evidence="10 14" id="KW-0408">Iron</keyword>
<dbReference type="SFLD" id="SFLDG01065">
    <property type="entry name" value="anaerobic_coproporphyrinogen-I"/>
    <property type="match status" value="1"/>
</dbReference>
<dbReference type="EMBL" id="JACWMW010000001">
    <property type="protein sequence ID" value="MBD1384371.1"/>
    <property type="molecule type" value="Genomic_DNA"/>
</dbReference>
<evidence type="ECO:0000256" key="3">
    <source>
        <dbReference type="ARBA" id="ARBA00005493"/>
    </source>
</evidence>
<evidence type="ECO:0000256" key="2">
    <source>
        <dbReference type="ARBA" id="ARBA00004785"/>
    </source>
</evidence>
<dbReference type="Gene3D" id="3.20.20.70">
    <property type="entry name" value="Aldolase class I"/>
    <property type="match status" value="1"/>
</dbReference>
<dbReference type="PANTHER" id="PTHR13932:SF6">
    <property type="entry name" value="OXYGEN-INDEPENDENT COPROPORPHYRINOGEN III OXIDASE"/>
    <property type="match status" value="1"/>
</dbReference>
<dbReference type="SMART" id="SM00729">
    <property type="entry name" value="Elp3"/>
    <property type="match status" value="1"/>
</dbReference>
<keyword evidence="5 14" id="KW-0004">4Fe-4S</keyword>
<evidence type="ECO:0000256" key="9">
    <source>
        <dbReference type="ARBA" id="ARBA00023002"/>
    </source>
</evidence>
<dbReference type="PROSITE" id="PS51918">
    <property type="entry name" value="RADICAL_SAM"/>
    <property type="match status" value="1"/>
</dbReference>
<comment type="pathway">
    <text evidence="2 14">Porphyrin-containing compound metabolism; protoporphyrin-IX biosynthesis; protoporphyrinogen-IX from coproporphyrinogen-III (AdoMet route): step 1/1.</text>
</comment>
<dbReference type="InterPro" id="IPR058240">
    <property type="entry name" value="rSAM_sf"/>
</dbReference>